<accession>A0ABD1WNI0</accession>
<dbReference type="InterPro" id="IPR001307">
    <property type="entry name" value="Thiosulphate_STrfase_CS"/>
</dbReference>
<dbReference type="AlphaFoldDB" id="A0ABD1WNI0"/>
<evidence type="ECO:0000259" key="1">
    <source>
        <dbReference type="PROSITE" id="PS50206"/>
    </source>
</evidence>
<feature type="domain" description="Rhodanese" evidence="1">
    <location>
        <begin position="86"/>
        <end position="186"/>
    </location>
</feature>
<dbReference type="PROSITE" id="PS50206">
    <property type="entry name" value="RHODANESE_3"/>
    <property type="match status" value="1"/>
</dbReference>
<dbReference type="SMART" id="SM00450">
    <property type="entry name" value="RHOD"/>
    <property type="match status" value="1"/>
</dbReference>
<dbReference type="CDD" id="cd00158">
    <property type="entry name" value="RHOD"/>
    <property type="match status" value="1"/>
</dbReference>
<name>A0ABD1WNI0_9LAMI</name>
<dbReference type="InterPro" id="IPR036873">
    <property type="entry name" value="Rhodanese-like_dom_sf"/>
</dbReference>
<dbReference type="InterPro" id="IPR052367">
    <property type="entry name" value="Thiosulfate_ST/Rhodanese-like"/>
</dbReference>
<dbReference type="InterPro" id="IPR001763">
    <property type="entry name" value="Rhodanese-like_dom"/>
</dbReference>
<evidence type="ECO:0000313" key="2">
    <source>
        <dbReference type="EMBL" id="KAL2551247.1"/>
    </source>
</evidence>
<dbReference type="PANTHER" id="PTHR45431:SF3">
    <property type="entry name" value="RHODANESE-LIKE DOMAIN-CONTAINING PROTEIN 15, CHLOROPLASTIC"/>
    <property type="match status" value="1"/>
</dbReference>
<gene>
    <name evidence="2" type="ORF">Fot_04866</name>
</gene>
<dbReference type="Proteomes" id="UP001604277">
    <property type="component" value="Unassembled WGS sequence"/>
</dbReference>
<organism evidence="2 3">
    <name type="scientific">Forsythia ovata</name>
    <dbReference type="NCBI Taxonomy" id="205694"/>
    <lineage>
        <taxon>Eukaryota</taxon>
        <taxon>Viridiplantae</taxon>
        <taxon>Streptophyta</taxon>
        <taxon>Embryophyta</taxon>
        <taxon>Tracheophyta</taxon>
        <taxon>Spermatophyta</taxon>
        <taxon>Magnoliopsida</taxon>
        <taxon>eudicotyledons</taxon>
        <taxon>Gunneridae</taxon>
        <taxon>Pentapetalae</taxon>
        <taxon>asterids</taxon>
        <taxon>lamiids</taxon>
        <taxon>Lamiales</taxon>
        <taxon>Oleaceae</taxon>
        <taxon>Forsythieae</taxon>
        <taxon>Forsythia</taxon>
    </lineage>
</organism>
<sequence>MTTLSLSSTAVSLPQNLPKHPNLRCVSMSLTTEAKSQFRLPRQGRFGPGRRIPSSFSSTATARENLKSTSASVPTSVPVRVAYELYLAGHRYLDVRTEEEFSAGHVPGAVNIPYMNRVVSGMTKNPDFLEEVLLHFRKDDEIIVGCQLGKRSLMAASELLSAGFTGITDVAGGYAAWTQNGLPTES</sequence>
<dbReference type="Gene3D" id="3.40.250.10">
    <property type="entry name" value="Rhodanese-like domain"/>
    <property type="match status" value="1"/>
</dbReference>
<dbReference type="PANTHER" id="PTHR45431">
    <property type="entry name" value="RHODANESE-LIKE DOMAIN-CONTAINING PROTEIN 15, CHLOROPLASTIC"/>
    <property type="match status" value="1"/>
</dbReference>
<protein>
    <submittedName>
        <fullName evidence="2">Thiosulfate sulfurtransferase 16</fullName>
    </submittedName>
</protein>
<dbReference type="PROSITE" id="PS00380">
    <property type="entry name" value="RHODANESE_1"/>
    <property type="match status" value="1"/>
</dbReference>
<evidence type="ECO:0000313" key="3">
    <source>
        <dbReference type="Proteomes" id="UP001604277"/>
    </source>
</evidence>
<dbReference type="Pfam" id="PF00581">
    <property type="entry name" value="Rhodanese"/>
    <property type="match status" value="1"/>
</dbReference>
<reference evidence="3" key="1">
    <citation type="submission" date="2024-07" db="EMBL/GenBank/DDBJ databases">
        <title>Two chromosome-level genome assemblies of Korean endemic species Abeliophyllum distichum and Forsythia ovata (Oleaceae).</title>
        <authorList>
            <person name="Jang H."/>
        </authorList>
    </citation>
    <scope>NUCLEOTIDE SEQUENCE [LARGE SCALE GENOMIC DNA]</scope>
</reference>
<comment type="caution">
    <text evidence="2">The sequence shown here is derived from an EMBL/GenBank/DDBJ whole genome shotgun (WGS) entry which is preliminary data.</text>
</comment>
<keyword evidence="3" id="KW-1185">Reference proteome</keyword>
<dbReference type="EMBL" id="JBFOLJ010000002">
    <property type="protein sequence ID" value="KAL2551247.1"/>
    <property type="molecule type" value="Genomic_DNA"/>
</dbReference>
<dbReference type="SUPFAM" id="SSF52821">
    <property type="entry name" value="Rhodanese/Cell cycle control phosphatase"/>
    <property type="match status" value="1"/>
</dbReference>
<proteinExistence type="predicted"/>